<keyword evidence="1" id="KW-0472">Membrane</keyword>
<feature type="transmembrane region" description="Helical" evidence="1">
    <location>
        <begin position="29"/>
        <end position="48"/>
    </location>
</feature>
<reference evidence="2 3" key="1">
    <citation type="submission" date="2020-10" db="EMBL/GenBank/DDBJ databases">
        <title>Draft genome of Ramlibacter aquaticus LMG 30558.</title>
        <authorList>
            <person name="Props R."/>
        </authorList>
    </citation>
    <scope>NUCLEOTIDE SEQUENCE [LARGE SCALE GENOMIC DNA]</scope>
    <source>
        <strain evidence="2 3">LMG 30558</strain>
    </source>
</reference>
<accession>A0ABR9SJG1</accession>
<comment type="caution">
    <text evidence="2">The sequence shown here is derived from an EMBL/GenBank/DDBJ whole genome shotgun (WGS) entry which is preliminary data.</text>
</comment>
<protein>
    <submittedName>
        <fullName evidence="2">Uncharacterized protein</fullName>
    </submittedName>
</protein>
<keyword evidence="1" id="KW-0812">Transmembrane</keyword>
<sequence length="90" mass="8956">MAVFTGQAAPTLQLRTPKLALGRVSWSRTLSVLALALAAGVAGAFVLIQSPLAARAAPEVPLGPTGAVFAVPDASTVAFPAQDDAGPSAF</sequence>
<evidence type="ECO:0000313" key="3">
    <source>
        <dbReference type="Proteomes" id="UP000715965"/>
    </source>
</evidence>
<keyword evidence="3" id="KW-1185">Reference proteome</keyword>
<keyword evidence="1" id="KW-1133">Transmembrane helix</keyword>
<dbReference type="RefSeq" id="WP_193781713.1">
    <property type="nucleotide sequence ID" value="NZ_JADDOJ010000081.1"/>
</dbReference>
<evidence type="ECO:0000313" key="2">
    <source>
        <dbReference type="EMBL" id="MBE7942157.1"/>
    </source>
</evidence>
<evidence type="ECO:0000256" key="1">
    <source>
        <dbReference type="SAM" id="Phobius"/>
    </source>
</evidence>
<organism evidence="2 3">
    <name type="scientific">Ramlibacter aquaticus</name>
    <dbReference type="NCBI Taxonomy" id="2780094"/>
    <lineage>
        <taxon>Bacteria</taxon>
        <taxon>Pseudomonadati</taxon>
        <taxon>Pseudomonadota</taxon>
        <taxon>Betaproteobacteria</taxon>
        <taxon>Burkholderiales</taxon>
        <taxon>Comamonadaceae</taxon>
        <taxon>Ramlibacter</taxon>
    </lineage>
</organism>
<proteinExistence type="predicted"/>
<name>A0ABR9SJG1_9BURK</name>
<gene>
    <name evidence="2" type="ORF">IM725_16400</name>
</gene>
<dbReference type="EMBL" id="JADDOJ010000081">
    <property type="protein sequence ID" value="MBE7942157.1"/>
    <property type="molecule type" value="Genomic_DNA"/>
</dbReference>
<dbReference type="Proteomes" id="UP000715965">
    <property type="component" value="Unassembled WGS sequence"/>
</dbReference>